<organism evidence="1 2">
    <name type="scientific">Eiseniibacteriota bacterium</name>
    <dbReference type="NCBI Taxonomy" id="2212470"/>
    <lineage>
        <taxon>Bacteria</taxon>
        <taxon>Candidatus Eiseniibacteriota</taxon>
    </lineage>
</organism>
<feature type="non-terminal residue" evidence="1">
    <location>
        <position position="63"/>
    </location>
</feature>
<evidence type="ECO:0000313" key="2">
    <source>
        <dbReference type="Proteomes" id="UP000697710"/>
    </source>
</evidence>
<accession>A0A956LY92</accession>
<gene>
    <name evidence="1" type="ORF">KC729_01390</name>
</gene>
<evidence type="ECO:0000313" key="1">
    <source>
        <dbReference type="EMBL" id="MCA9726306.1"/>
    </source>
</evidence>
<reference evidence="1" key="2">
    <citation type="journal article" date="2021" name="Microbiome">
        <title>Successional dynamics and alternative stable states in a saline activated sludge microbial community over 9 years.</title>
        <authorList>
            <person name="Wang Y."/>
            <person name="Ye J."/>
            <person name="Ju F."/>
            <person name="Liu L."/>
            <person name="Boyd J.A."/>
            <person name="Deng Y."/>
            <person name="Parks D.H."/>
            <person name="Jiang X."/>
            <person name="Yin X."/>
            <person name="Woodcroft B.J."/>
            <person name="Tyson G.W."/>
            <person name="Hugenholtz P."/>
            <person name="Polz M.F."/>
            <person name="Zhang T."/>
        </authorList>
    </citation>
    <scope>NUCLEOTIDE SEQUENCE</scope>
    <source>
        <strain evidence="1">HKST-UBA01</strain>
    </source>
</reference>
<dbReference type="Proteomes" id="UP000697710">
    <property type="component" value="Unassembled WGS sequence"/>
</dbReference>
<protein>
    <submittedName>
        <fullName evidence="1">Uncharacterized protein</fullName>
    </submittedName>
</protein>
<reference evidence="1" key="1">
    <citation type="submission" date="2020-04" db="EMBL/GenBank/DDBJ databases">
        <authorList>
            <person name="Zhang T."/>
        </authorList>
    </citation>
    <scope>NUCLEOTIDE SEQUENCE</scope>
    <source>
        <strain evidence="1">HKST-UBA01</strain>
    </source>
</reference>
<sequence length="63" mass="6764">MSGIPHVMIDGKVPFIGADLCPIMHDAYQETIESQIETWSYLSPVDITGGLEINGNTATVTAN</sequence>
<dbReference type="AlphaFoldDB" id="A0A956LY92"/>
<comment type="caution">
    <text evidence="1">The sequence shown here is derived from an EMBL/GenBank/DDBJ whole genome shotgun (WGS) entry which is preliminary data.</text>
</comment>
<proteinExistence type="predicted"/>
<name>A0A956LY92_UNCEI</name>
<dbReference type="EMBL" id="JAGQHR010000018">
    <property type="protein sequence ID" value="MCA9726306.1"/>
    <property type="molecule type" value="Genomic_DNA"/>
</dbReference>